<dbReference type="SUPFAM" id="SSF55031">
    <property type="entry name" value="Bacterial exopeptidase dimerisation domain"/>
    <property type="match status" value="1"/>
</dbReference>
<dbReference type="AlphaFoldDB" id="A0A0A3HZP0"/>
<protein>
    <submittedName>
        <fullName evidence="1">Amidohydrolase</fullName>
    </submittedName>
</protein>
<dbReference type="Proteomes" id="UP000030416">
    <property type="component" value="Unassembled WGS sequence"/>
</dbReference>
<dbReference type="GO" id="GO:0016805">
    <property type="term" value="F:dipeptidase activity"/>
    <property type="evidence" value="ECO:0007669"/>
    <property type="project" value="TreeGrafter"/>
</dbReference>
<dbReference type="GO" id="GO:0046657">
    <property type="term" value="P:folic acid catabolic process"/>
    <property type="evidence" value="ECO:0007669"/>
    <property type="project" value="TreeGrafter"/>
</dbReference>
<dbReference type="EMBL" id="JPVN01000014">
    <property type="protein sequence ID" value="KGR78066.1"/>
    <property type="molecule type" value="Genomic_DNA"/>
</dbReference>
<dbReference type="Gene3D" id="3.40.630.10">
    <property type="entry name" value="Zn peptidases"/>
    <property type="match status" value="1"/>
</dbReference>
<dbReference type="PANTHER" id="PTHR30575:SF0">
    <property type="entry name" value="XAA-ARG DIPEPTIDASE"/>
    <property type="match status" value="1"/>
</dbReference>
<evidence type="ECO:0000313" key="2">
    <source>
        <dbReference type="Proteomes" id="UP000030416"/>
    </source>
</evidence>
<accession>A0A0A3HZP0</accession>
<dbReference type="InterPro" id="IPR017439">
    <property type="entry name" value="Amidohydrolase"/>
</dbReference>
<dbReference type="InterPro" id="IPR036264">
    <property type="entry name" value="Bact_exopeptidase_dim_dom"/>
</dbReference>
<organism evidence="1 2">
    <name type="scientific">Ureibacillus manganicus DSM 26584</name>
    <dbReference type="NCBI Taxonomy" id="1384049"/>
    <lineage>
        <taxon>Bacteria</taxon>
        <taxon>Bacillati</taxon>
        <taxon>Bacillota</taxon>
        <taxon>Bacilli</taxon>
        <taxon>Bacillales</taxon>
        <taxon>Caryophanaceae</taxon>
        <taxon>Ureibacillus</taxon>
    </lineage>
</organism>
<dbReference type="STRING" id="1384049.CD29_13010"/>
<dbReference type="PANTHER" id="PTHR30575">
    <property type="entry name" value="PEPTIDASE M20"/>
    <property type="match status" value="1"/>
</dbReference>
<dbReference type="PIRSF" id="PIRSF037227">
    <property type="entry name" value="Aminobenzoyl-glu_utiliz_pB"/>
    <property type="match status" value="1"/>
</dbReference>
<keyword evidence="1" id="KW-0378">Hydrolase</keyword>
<dbReference type="InterPro" id="IPR017145">
    <property type="entry name" value="Aminobenzoyl-glu_utiliz_pB"/>
</dbReference>
<dbReference type="eggNOG" id="COG1473">
    <property type="taxonomic scope" value="Bacteria"/>
</dbReference>
<keyword evidence="2" id="KW-1185">Reference proteome</keyword>
<comment type="caution">
    <text evidence="1">The sequence shown here is derived from an EMBL/GenBank/DDBJ whole genome shotgun (WGS) entry which is preliminary data.</text>
</comment>
<gene>
    <name evidence="1" type="ORF">CD29_13010</name>
</gene>
<dbReference type="InterPro" id="IPR052030">
    <property type="entry name" value="Peptidase_M20/M20A_hydrolases"/>
</dbReference>
<dbReference type="Gene3D" id="3.30.70.360">
    <property type="match status" value="1"/>
</dbReference>
<dbReference type="SUPFAM" id="SSF53187">
    <property type="entry name" value="Zn-dependent exopeptidases"/>
    <property type="match status" value="1"/>
</dbReference>
<dbReference type="GO" id="GO:0005737">
    <property type="term" value="C:cytoplasm"/>
    <property type="evidence" value="ECO:0007669"/>
    <property type="project" value="TreeGrafter"/>
</dbReference>
<name>A0A0A3HZP0_9BACL</name>
<evidence type="ECO:0000313" key="1">
    <source>
        <dbReference type="EMBL" id="KGR78066.1"/>
    </source>
</evidence>
<proteinExistence type="predicted"/>
<sequence>MKTIDLITKKEQEFISLSKKIWFHPELRFQEHYSSKVQQDFLEENGFTITNNLADIPTAFKASFGNGSPIIGILGEFDALSNLSQKESISYKEPHPDMENGHGCGHNLLGVGGIVSAITLKNYLEENRISGTIIYYGCPAEEGGSGKTFMQRAGVFNELDLALTWHPSSINGIMSKPSLANIQASFKFRGTSSHAAISPHLGRSALDAVELMNVGANYLREHVTSNARIHYAYLNTGGTSPNIVQSEAEILYLVRAPQMKECKEIFERVKRIATGATYMTDTTVELNFQKACSNFLPNRALEKLLHQSLEKVGAPIPSEEETKFATEIWNSLTEEQKDNAHITNQSFGFEGNEDEFNEKPICDFISPYSGGGNDIMFGSTDVGDVSWTVPTAQLTTACFANGTPFHSWQMVSQSNSTFAFKGMISAGAVMADTAIKIFQDPELLKPIQEEFKNHISKYPYQNPIPKEVKPYF</sequence>
<reference evidence="1 2" key="1">
    <citation type="submission" date="2014-02" db="EMBL/GenBank/DDBJ databases">
        <title>Draft genome sequence of Lysinibacillus manganicus DSM 26584T.</title>
        <authorList>
            <person name="Zhang F."/>
            <person name="Wang G."/>
            <person name="Zhang L."/>
        </authorList>
    </citation>
    <scope>NUCLEOTIDE SEQUENCE [LARGE SCALE GENOMIC DNA]</scope>
    <source>
        <strain evidence="1 2">DSM 26584</strain>
    </source>
</reference>
<dbReference type="NCBIfam" id="TIGR01891">
    <property type="entry name" value="amidohydrolases"/>
    <property type="match status" value="1"/>
</dbReference>
<dbReference type="FunFam" id="3.30.70.360:FF:000004">
    <property type="entry name" value="Peptidase M20 domain-containing protein 2"/>
    <property type="match status" value="1"/>
</dbReference>
<dbReference type="GO" id="GO:0071713">
    <property type="term" value="F:para-aminobenzoyl-glutamate hydrolase activity"/>
    <property type="evidence" value="ECO:0007669"/>
    <property type="project" value="TreeGrafter"/>
</dbReference>
<dbReference type="CDD" id="cd05673">
    <property type="entry name" value="M20_Acy1L2_AbgB"/>
    <property type="match status" value="1"/>
</dbReference>